<evidence type="ECO:0000256" key="1">
    <source>
        <dbReference type="ARBA" id="ARBA00023002"/>
    </source>
</evidence>
<dbReference type="InterPro" id="IPR036188">
    <property type="entry name" value="FAD/NAD-bd_sf"/>
</dbReference>
<dbReference type="PRINTS" id="PR00420">
    <property type="entry name" value="RNGMNOXGNASE"/>
</dbReference>
<keyword evidence="6" id="KW-1185">Reference proteome</keyword>
<dbReference type="AlphaFoldDB" id="A0A7K0BX35"/>
<evidence type="ECO:0000256" key="2">
    <source>
        <dbReference type="ARBA" id="ARBA00023033"/>
    </source>
</evidence>
<accession>A0A7K0BX35</accession>
<evidence type="ECO:0000313" key="5">
    <source>
        <dbReference type="EMBL" id="MQY05745.1"/>
    </source>
</evidence>
<name>A0A7K0BX35_9ACTN</name>
<evidence type="ECO:0000256" key="3">
    <source>
        <dbReference type="SAM" id="SignalP"/>
    </source>
</evidence>
<keyword evidence="2" id="KW-0503">Monooxygenase</keyword>
<dbReference type="PANTHER" id="PTHR13789:SF309">
    <property type="entry name" value="PUTATIVE (AFU_ORTHOLOGUE AFUA_6G14510)-RELATED"/>
    <property type="match status" value="1"/>
</dbReference>
<gene>
    <name evidence="5" type="primary">hpxO_2</name>
    <name evidence="5" type="ORF">ACRB68_38220</name>
</gene>
<dbReference type="EMBL" id="WEGH01000002">
    <property type="protein sequence ID" value="MQY05745.1"/>
    <property type="molecule type" value="Genomic_DNA"/>
</dbReference>
<reference evidence="5 6" key="1">
    <citation type="submission" date="2019-10" db="EMBL/GenBank/DDBJ databases">
        <title>Actinomadura rubteroloni sp. nov. and Actinomadura macrotermitis sp. nov., isolated from the gut of fungus growing-termite Macrotermes natalensis.</title>
        <authorList>
            <person name="Benndorf R."/>
            <person name="Martin K."/>
            <person name="Kuefner M."/>
            <person name="De Beer W."/>
            <person name="Kaster A.-K."/>
            <person name="Vollmers J."/>
            <person name="Poulsen M."/>
            <person name="Beemelmanns C."/>
        </authorList>
    </citation>
    <scope>NUCLEOTIDE SEQUENCE [LARGE SCALE GENOMIC DNA]</scope>
    <source>
        <strain evidence="5 6">RB68</strain>
    </source>
</reference>
<comment type="caution">
    <text evidence="5">The sequence shown here is derived from an EMBL/GenBank/DDBJ whole genome shotgun (WGS) entry which is preliminary data.</text>
</comment>
<dbReference type="OrthoDB" id="9782160at2"/>
<dbReference type="InterPro" id="IPR050493">
    <property type="entry name" value="FAD-dep_Monooxygenase_BioMet"/>
</dbReference>
<evidence type="ECO:0000313" key="6">
    <source>
        <dbReference type="Proteomes" id="UP000487268"/>
    </source>
</evidence>
<dbReference type="GO" id="GO:0071949">
    <property type="term" value="F:FAD binding"/>
    <property type="evidence" value="ECO:0007669"/>
    <property type="project" value="InterPro"/>
</dbReference>
<keyword evidence="3" id="KW-0732">Signal</keyword>
<dbReference type="RefSeq" id="WP_153533975.1">
    <property type="nucleotide sequence ID" value="NZ_WEGH01000002.1"/>
</dbReference>
<dbReference type="SUPFAM" id="SSF51905">
    <property type="entry name" value="FAD/NAD(P)-binding domain"/>
    <property type="match status" value="1"/>
</dbReference>
<dbReference type="InterPro" id="IPR002938">
    <property type="entry name" value="FAD-bd"/>
</dbReference>
<feature type="signal peptide" evidence="3">
    <location>
        <begin position="1"/>
        <end position="21"/>
    </location>
</feature>
<evidence type="ECO:0000259" key="4">
    <source>
        <dbReference type="Pfam" id="PF01494"/>
    </source>
</evidence>
<protein>
    <submittedName>
        <fullName evidence="5">FAD-dependent urate hydroxylase</fullName>
        <ecNumber evidence="5">1.14.13.113</ecNumber>
    </submittedName>
</protein>
<proteinExistence type="predicted"/>
<keyword evidence="1 5" id="KW-0560">Oxidoreductase</keyword>
<sequence length="379" mass="39400">MRVIIAGAGIAGLAAARGLLAAGHEVTVLEEAPALRTGGGAVTLWHNGAAALAALGVRADGLGPPLGVLRLRTPAGARGADMDAGRLSARLGVVARGVRRSRLLTALAADLPPGTVEFGARVTGLRPRGDGVRVATAGGERTADLLIGADGVRSAVRAALIGDGPARPTGLASWLCLRPAPFDPGADGLQMLAPDGDCGFIGAGDGLLQWWFDTPWPAPAGKPLDLLRRRYGHWAAPVPQMLDTLTDEDLEPFAHTRHRVPRVWGRGPCFLVGDAAHAMPPSFAQGMNQALEDVAVLLRHLARDPRTALRAYSRDRRRRAAAASLVATRFVSQTAPGNLHLGAPVLRSMSLAPDLVTTAAYGLLIRAVSNHLAVTAGRS</sequence>
<dbReference type="PANTHER" id="PTHR13789">
    <property type="entry name" value="MONOOXYGENASE"/>
    <property type="match status" value="1"/>
</dbReference>
<feature type="domain" description="FAD-binding" evidence="4">
    <location>
        <begin position="2"/>
        <end position="323"/>
    </location>
</feature>
<dbReference type="EC" id="1.14.13.113" evidence="5"/>
<dbReference type="Gene3D" id="3.50.50.60">
    <property type="entry name" value="FAD/NAD(P)-binding domain"/>
    <property type="match status" value="1"/>
</dbReference>
<dbReference type="Proteomes" id="UP000487268">
    <property type="component" value="Unassembled WGS sequence"/>
</dbReference>
<dbReference type="GO" id="GO:0102099">
    <property type="term" value="F:FAD-dependent urate hydroxylase activity"/>
    <property type="evidence" value="ECO:0007669"/>
    <property type="project" value="UniProtKB-EC"/>
</dbReference>
<dbReference type="Pfam" id="PF01494">
    <property type="entry name" value="FAD_binding_3"/>
    <property type="match status" value="1"/>
</dbReference>
<organism evidence="5 6">
    <name type="scientific">Actinomadura macrotermitis</name>
    <dbReference type="NCBI Taxonomy" id="2585200"/>
    <lineage>
        <taxon>Bacteria</taxon>
        <taxon>Bacillati</taxon>
        <taxon>Actinomycetota</taxon>
        <taxon>Actinomycetes</taxon>
        <taxon>Streptosporangiales</taxon>
        <taxon>Thermomonosporaceae</taxon>
        <taxon>Actinomadura</taxon>
    </lineage>
</organism>
<feature type="chain" id="PRO_5039453035" evidence="3">
    <location>
        <begin position="22"/>
        <end position="379"/>
    </location>
</feature>